<organism evidence="1 2">
    <name type="scientific">Actinopolyspora xinjiangensis</name>
    <dbReference type="NCBI Taxonomy" id="405564"/>
    <lineage>
        <taxon>Bacteria</taxon>
        <taxon>Bacillati</taxon>
        <taxon>Actinomycetota</taxon>
        <taxon>Actinomycetes</taxon>
        <taxon>Actinopolysporales</taxon>
        <taxon>Actinopolysporaceae</taxon>
        <taxon>Actinopolyspora</taxon>
    </lineage>
</organism>
<keyword evidence="2" id="KW-1185">Reference proteome</keyword>
<dbReference type="RefSeq" id="WP_092601130.1">
    <property type="nucleotide sequence ID" value="NZ_FNJR01000006.1"/>
</dbReference>
<sequence>MGQVNHPDDLLTRMKRLESELAEVRKKVGVNSATINQGGLTLKNDSYLRMIDDNGDQILYVGPDDDGRQVIEIRREGGSLLLYTAGSEQFGRDYFALTDSQGNVIVSDDAATGLGLARPWIPVPMYPLFISSTANDVTGKPIGYWSLDSSEISGEQEMWEAEATISHPQIYVTGTWGQGNGDPSITYRLTIDGTTVGTWSDSSAVSIYSVGPFDVTDWIYEWRTIKITAEVTSGSGIVGCHVRGCWLRQT</sequence>
<name>A0A1H0U2Y9_9ACTN</name>
<gene>
    <name evidence="1" type="ORF">SAMN04487905_10615</name>
</gene>
<dbReference type="STRING" id="405564.SAMN04487905_10615"/>
<protein>
    <submittedName>
        <fullName evidence="1">Uncharacterized protein</fullName>
    </submittedName>
</protein>
<dbReference type="AlphaFoldDB" id="A0A1H0U2Y9"/>
<evidence type="ECO:0000313" key="1">
    <source>
        <dbReference type="EMBL" id="SDP60563.1"/>
    </source>
</evidence>
<reference evidence="2" key="1">
    <citation type="submission" date="2016-10" db="EMBL/GenBank/DDBJ databases">
        <authorList>
            <person name="Varghese N."/>
            <person name="Submissions S."/>
        </authorList>
    </citation>
    <scope>NUCLEOTIDE SEQUENCE [LARGE SCALE GENOMIC DNA]</scope>
    <source>
        <strain evidence="2">DSM 46732</strain>
    </source>
</reference>
<evidence type="ECO:0000313" key="2">
    <source>
        <dbReference type="Proteomes" id="UP000199497"/>
    </source>
</evidence>
<dbReference type="Proteomes" id="UP000199497">
    <property type="component" value="Unassembled WGS sequence"/>
</dbReference>
<dbReference type="EMBL" id="FNJR01000006">
    <property type="protein sequence ID" value="SDP60563.1"/>
    <property type="molecule type" value="Genomic_DNA"/>
</dbReference>
<dbReference type="OrthoDB" id="3672045at2"/>
<accession>A0A1H0U2Y9</accession>
<proteinExistence type="predicted"/>